<proteinExistence type="predicted"/>
<organism evidence="2 3">
    <name type="scientific">[Clostridium] citroniae WAL-19142</name>
    <dbReference type="NCBI Taxonomy" id="742734"/>
    <lineage>
        <taxon>Bacteria</taxon>
        <taxon>Bacillati</taxon>
        <taxon>Bacillota</taxon>
        <taxon>Clostridia</taxon>
        <taxon>Lachnospirales</taxon>
        <taxon>Lachnospiraceae</taxon>
        <taxon>Enterocloster</taxon>
    </lineage>
</organism>
<dbReference type="AlphaFoldDB" id="A0A0J9CEK6"/>
<dbReference type="Proteomes" id="UP000037392">
    <property type="component" value="Unassembled WGS sequence"/>
</dbReference>
<dbReference type="Pfam" id="PF07498">
    <property type="entry name" value="Rho_N"/>
    <property type="match status" value="1"/>
</dbReference>
<accession>A0A0J9CEK6</accession>
<dbReference type="RefSeq" id="WP_007861190.1">
    <property type="nucleotide sequence ID" value="NZ_KQ235876.1"/>
</dbReference>
<feature type="domain" description="Rho termination factor-like N-terminal" evidence="1">
    <location>
        <begin position="45"/>
        <end position="76"/>
    </location>
</feature>
<evidence type="ECO:0000259" key="1">
    <source>
        <dbReference type="Pfam" id="PF07498"/>
    </source>
</evidence>
<comment type="caution">
    <text evidence="2">The sequence shown here is derived from an EMBL/GenBank/DDBJ whole genome shotgun (WGS) entry which is preliminary data.</text>
</comment>
<dbReference type="InterPro" id="IPR011112">
    <property type="entry name" value="Rho-like_N"/>
</dbReference>
<evidence type="ECO:0000313" key="2">
    <source>
        <dbReference type="EMBL" id="KMW23693.1"/>
    </source>
</evidence>
<dbReference type="GeneID" id="93165688"/>
<name>A0A0J9CEK6_9FIRM</name>
<dbReference type="OrthoDB" id="2087588at2"/>
<evidence type="ECO:0000313" key="3">
    <source>
        <dbReference type="Proteomes" id="UP000037392"/>
    </source>
</evidence>
<dbReference type="PATRIC" id="fig|742734.4.peg.964"/>
<dbReference type="GO" id="GO:0006353">
    <property type="term" value="P:DNA-templated transcription termination"/>
    <property type="evidence" value="ECO:0007669"/>
    <property type="project" value="InterPro"/>
</dbReference>
<reference evidence="2 3" key="1">
    <citation type="submission" date="2011-04" db="EMBL/GenBank/DDBJ databases">
        <title>The Genome Sequence of Clostridium citroniae WAL-19142.</title>
        <authorList>
            <consortium name="The Broad Institute Genome Sequencing Platform"/>
            <person name="Earl A."/>
            <person name="Ward D."/>
            <person name="Feldgarden M."/>
            <person name="Gevers D."/>
            <person name="Warren Y.A."/>
            <person name="Tyrrell K.L."/>
            <person name="Citron D.M."/>
            <person name="Goldstein E.J."/>
            <person name="Daigneault M."/>
            <person name="Allen-Vercoe E."/>
            <person name="Young S.K."/>
            <person name="Zeng Q."/>
            <person name="Gargeya S."/>
            <person name="Fitzgerald M."/>
            <person name="Haas B."/>
            <person name="Abouelleil A."/>
            <person name="Alvarado L."/>
            <person name="Arachchi H.M."/>
            <person name="Berlin A."/>
            <person name="Brown A."/>
            <person name="Chapman S.B."/>
            <person name="Chen Z."/>
            <person name="Dunbar C."/>
            <person name="Freedman E."/>
            <person name="Gearin G."/>
            <person name="Gellesch M."/>
            <person name="Goldberg J."/>
            <person name="Griggs A."/>
            <person name="Gujja S."/>
            <person name="Heilman E.R."/>
            <person name="Heiman D."/>
            <person name="Howarth C."/>
            <person name="Larson L."/>
            <person name="Lui A."/>
            <person name="MacDonald P.J."/>
            <person name="Mehta T."/>
            <person name="Montmayeur A."/>
            <person name="Murphy C."/>
            <person name="Neiman D."/>
            <person name="Pearson M."/>
            <person name="Priest M."/>
            <person name="Roberts A."/>
            <person name="Saif S."/>
            <person name="Shea T."/>
            <person name="Shenoy N."/>
            <person name="Sisk P."/>
            <person name="Stolte C."/>
            <person name="Sykes S."/>
            <person name="White J."/>
            <person name="Yandava C."/>
            <person name="Wortman J."/>
            <person name="Nusbaum C."/>
            <person name="Birren B."/>
        </authorList>
    </citation>
    <scope>NUCLEOTIDE SEQUENCE [LARGE SCALE GENOMIC DNA]</scope>
    <source>
        <strain evidence="2 3">WAL-19142</strain>
    </source>
</reference>
<gene>
    <name evidence="2" type="ORF">HMPREF9470_00909</name>
</gene>
<sequence length="82" mass="8722">MRLIKDNVERVADGEQADKLKALGFQEIGSTATETVGSEDKSPDKMSVAELKSLAKKKGIEGAGSLTKAELLAVLKDVTMDD</sequence>
<protein>
    <recommendedName>
        <fullName evidence="1">Rho termination factor-like N-terminal domain-containing protein</fullName>
    </recommendedName>
</protein>
<dbReference type="EMBL" id="ADLK01000005">
    <property type="protein sequence ID" value="KMW23693.1"/>
    <property type="molecule type" value="Genomic_DNA"/>
</dbReference>